<dbReference type="RefSeq" id="WP_011419116.1">
    <property type="nucleotide sequence ID" value="NC_007760.1"/>
</dbReference>
<dbReference type="InterPro" id="IPR050698">
    <property type="entry name" value="MBL"/>
</dbReference>
<evidence type="ECO:0000313" key="3">
    <source>
        <dbReference type="Proteomes" id="UP000001935"/>
    </source>
</evidence>
<protein>
    <submittedName>
        <fullName evidence="2">Putative mRNA 3'-end processing factor</fullName>
    </submittedName>
</protein>
<dbReference type="STRING" id="290397.Adeh_0055"/>
<dbReference type="AlphaFoldDB" id="Q2IM04"/>
<evidence type="ECO:0000259" key="1">
    <source>
        <dbReference type="Pfam" id="PF12706"/>
    </source>
</evidence>
<dbReference type="OrthoDB" id="9803916at2"/>
<dbReference type="KEGG" id="ade:Adeh_0055"/>
<proteinExistence type="predicted"/>
<name>Q2IM04_ANADE</name>
<evidence type="ECO:0000313" key="2">
    <source>
        <dbReference type="EMBL" id="ABC79833.1"/>
    </source>
</evidence>
<reference evidence="2 3" key="1">
    <citation type="submission" date="2006-01" db="EMBL/GenBank/DDBJ databases">
        <title>Complete sequence of Anaeromyxobacter dehalogenans 2CP-C.</title>
        <authorList>
            <consortium name="US DOE Joint Genome Institute"/>
            <person name="Copeland A."/>
            <person name="Lucas S."/>
            <person name="Lapidus A."/>
            <person name="Barry K."/>
            <person name="Detter J.C."/>
            <person name="Glavina T."/>
            <person name="Hammon N."/>
            <person name="Israni S."/>
            <person name="Pitluck S."/>
            <person name="Brettin T."/>
            <person name="Bruce D."/>
            <person name="Han C."/>
            <person name="Tapia R."/>
            <person name="Gilna P."/>
            <person name="Kiss H."/>
            <person name="Schmutz J."/>
            <person name="Larimer F."/>
            <person name="Land M."/>
            <person name="Kyrpides N."/>
            <person name="Anderson I."/>
            <person name="Sanford R.A."/>
            <person name="Ritalahti K.M."/>
            <person name="Thomas H.S."/>
            <person name="Kirby J.R."/>
            <person name="Zhulin I.B."/>
            <person name="Loeffler F.E."/>
            <person name="Richardson P."/>
        </authorList>
    </citation>
    <scope>NUCLEOTIDE SEQUENCE [LARGE SCALE GENOMIC DNA]</scope>
    <source>
        <strain evidence="2 3">2CP-C</strain>
    </source>
</reference>
<dbReference type="EMBL" id="CP000251">
    <property type="protein sequence ID" value="ABC79833.1"/>
    <property type="molecule type" value="Genomic_DNA"/>
</dbReference>
<gene>
    <name evidence="2" type="ordered locus">Adeh_0055</name>
</gene>
<sequence>MRRPPIELHRGELRITGSSLHLDATRRVECAFVSHAHGDHIGRHDRTIATAPTLALMRHRLGEGKRRRTEHLPASYRAPFGLGELTLELFPAGHVLGSAQVRVTRNGVSLGYSGDLCTEPTHAAERAEVMGCDVLVIESTFGHPRYVFPPKDETLAAVRRFVDDALADGVTPVLLGYALGKAQEILKYLSDLGYACRAHPVVQAVNKVYEAHGVALPNVRPLGPEGAGIDEVVVCPPHLARSPAMRGLRRRRTAILTGWAIDGGRFFRGVDAAFPLSDHADFPSLVRYARATGAGRVFTVHGHEDALAAALRKEGIRAEPLREHMQLELI</sequence>
<dbReference type="GO" id="GO:0004521">
    <property type="term" value="F:RNA endonuclease activity"/>
    <property type="evidence" value="ECO:0007669"/>
    <property type="project" value="TreeGrafter"/>
</dbReference>
<feature type="domain" description="Metallo-beta-lactamase" evidence="1">
    <location>
        <begin position="22"/>
        <end position="146"/>
    </location>
</feature>
<dbReference type="Proteomes" id="UP000001935">
    <property type="component" value="Chromosome"/>
</dbReference>
<dbReference type="SUPFAM" id="SSF56281">
    <property type="entry name" value="Metallo-hydrolase/oxidoreductase"/>
    <property type="match status" value="1"/>
</dbReference>
<accession>Q2IM04</accession>
<dbReference type="Gene3D" id="3.60.15.10">
    <property type="entry name" value="Ribonuclease Z/Hydroxyacylglutathione hydrolase-like"/>
    <property type="match status" value="1"/>
</dbReference>
<dbReference type="InterPro" id="IPR001279">
    <property type="entry name" value="Metallo-B-lactamas"/>
</dbReference>
<organism evidence="2 3">
    <name type="scientific">Anaeromyxobacter dehalogenans (strain 2CP-C)</name>
    <dbReference type="NCBI Taxonomy" id="290397"/>
    <lineage>
        <taxon>Bacteria</taxon>
        <taxon>Pseudomonadati</taxon>
        <taxon>Myxococcota</taxon>
        <taxon>Myxococcia</taxon>
        <taxon>Myxococcales</taxon>
        <taxon>Cystobacterineae</taxon>
        <taxon>Anaeromyxobacteraceae</taxon>
        <taxon>Anaeromyxobacter</taxon>
    </lineage>
</organism>
<dbReference type="InterPro" id="IPR036866">
    <property type="entry name" value="RibonucZ/Hydroxyglut_hydro"/>
</dbReference>
<dbReference type="PANTHER" id="PTHR11203">
    <property type="entry name" value="CLEAVAGE AND POLYADENYLATION SPECIFICITY FACTOR FAMILY MEMBER"/>
    <property type="match status" value="1"/>
</dbReference>
<dbReference type="PANTHER" id="PTHR11203:SF49">
    <property type="entry name" value="BLL1145 PROTEIN"/>
    <property type="match status" value="1"/>
</dbReference>
<dbReference type="eggNOG" id="COG1236">
    <property type="taxonomic scope" value="Bacteria"/>
</dbReference>
<dbReference type="Pfam" id="PF12706">
    <property type="entry name" value="Lactamase_B_2"/>
    <property type="match status" value="1"/>
</dbReference>
<dbReference type="HOGENOM" id="CLU_050517_1_0_7"/>